<feature type="domain" description="Transglutaminase-like" evidence="1">
    <location>
        <begin position="307"/>
        <end position="363"/>
    </location>
</feature>
<dbReference type="PANTHER" id="PTHR46333:SF2">
    <property type="entry name" value="CYTOKINESIS PROTEIN 3"/>
    <property type="match status" value="1"/>
</dbReference>
<dbReference type="SMART" id="SM00460">
    <property type="entry name" value="TGc"/>
    <property type="match status" value="1"/>
</dbReference>
<evidence type="ECO:0000259" key="1">
    <source>
        <dbReference type="SMART" id="SM00460"/>
    </source>
</evidence>
<comment type="caution">
    <text evidence="2">The sequence shown here is derived from an EMBL/GenBank/DDBJ whole genome shotgun (WGS) entry which is preliminary data.</text>
</comment>
<sequence length="429" mass="49780">MNRGFAVFIILALISVILSYVIPDNSKRKFTSALTSYMIADEENKLNYDDTREHLRMPSELPFEYSFDNKEFNNGFEYELNPNIHSGYYHKPQTLKFDSNDTIWYTTDGTLPEKNKTAYLYDNEKGIRLDTGVTNICVRAEKDGKMSRVYVGSYVILGSTEDAFYGYGYNSLDKYDRYIYRSLYKAMSNYETKFDVPFTNVSYQRLYRIFMCVNYDNPLLIQAPLSFVSWSGNKKDVRSIKLIYDFSKEASEYHVEKTKKRAEEILNTADGSESLFDYLLTIHDEILKNAEYDYTLESDGAYEAFGVLTAGSGVCESYSRAYQYLCQCIGVDNLLVVGTSNDEPHMWNMVMLGGEWYHADFTWDDGDGIKIGYYYFAFNDKNLKDYGERTISPEFNENRPILDMYNDSNYYPIPAARGTEYSVSNMLLY</sequence>
<accession>A0AAW6CZV2</accession>
<dbReference type="InterPro" id="IPR052557">
    <property type="entry name" value="CAP/Cytokinesis_protein"/>
</dbReference>
<dbReference type="GO" id="GO:0005737">
    <property type="term" value="C:cytoplasm"/>
    <property type="evidence" value="ECO:0007669"/>
    <property type="project" value="TreeGrafter"/>
</dbReference>
<evidence type="ECO:0000313" key="2">
    <source>
        <dbReference type="EMBL" id="MDB8002548.1"/>
    </source>
</evidence>
<reference evidence="2" key="1">
    <citation type="submission" date="2023-01" db="EMBL/GenBank/DDBJ databases">
        <title>Human gut microbiome strain richness.</title>
        <authorList>
            <person name="Chen-Liaw A."/>
        </authorList>
    </citation>
    <scope>NUCLEOTIDE SEQUENCE</scope>
    <source>
        <strain evidence="2">1001283st1_G1_1001283B150217_161031</strain>
    </source>
</reference>
<dbReference type="Pfam" id="PF01841">
    <property type="entry name" value="Transglut_core"/>
    <property type="match status" value="1"/>
</dbReference>
<dbReference type="Proteomes" id="UP001210809">
    <property type="component" value="Unassembled WGS sequence"/>
</dbReference>
<dbReference type="Gene3D" id="3.10.620.30">
    <property type="match status" value="1"/>
</dbReference>
<organism evidence="2 3">
    <name type="scientific">[Eubacterium] siraeum</name>
    <dbReference type="NCBI Taxonomy" id="39492"/>
    <lineage>
        <taxon>Bacteria</taxon>
        <taxon>Bacillati</taxon>
        <taxon>Bacillota</taxon>
        <taxon>Clostridia</taxon>
        <taxon>Eubacteriales</taxon>
        <taxon>Oscillospiraceae</taxon>
        <taxon>Oscillospiraceae incertae sedis</taxon>
    </lineage>
</organism>
<dbReference type="InterPro" id="IPR059177">
    <property type="entry name" value="GH29D-like_dom"/>
</dbReference>
<dbReference type="EMBL" id="JAQLXW010000001">
    <property type="protein sequence ID" value="MDB8002548.1"/>
    <property type="molecule type" value="Genomic_DNA"/>
</dbReference>
<dbReference type="PANTHER" id="PTHR46333">
    <property type="entry name" value="CYTOKINESIS PROTEIN 3"/>
    <property type="match status" value="1"/>
</dbReference>
<dbReference type="InterPro" id="IPR002931">
    <property type="entry name" value="Transglutaminase-like"/>
</dbReference>
<dbReference type="InterPro" id="IPR038765">
    <property type="entry name" value="Papain-like_cys_pep_sf"/>
</dbReference>
<evidence type="ECO:0000313" key="3">
    <source>
        <dbReference type="Proteomes" id="UP001210809"/>
    </source>
</evidence>
<proteinExistence type="predicted"/>
<name>A0AAW6CZV2_9FIRM</name>
<dbReference type="AlphaFoldDB" id="A0AAW6CZV2"/>
<dbReference type="Pfam" id="PF13290">
    <property type="entry name" value="CHB_HEX_C_1"/>
    <property type="match status" value="1"/>
</dbReference>
<dbReference type="SUPFAM" id="SSF54001">
    <property type="entry name" value="Cysteine proteinases"/>
    <property type="match status" value="1"/>
</dbReference>
<protein>
    <submittedName>
        <fullName evidence="2">Transglutaminase domain-containing protein</fullName>
    </submittedName>
</protein>
<gene>
    <name evidence="2" type="ORF">PNE09_00550</name>
</gene>